<evidence type="ECO:0000313" key="2">
    <source>
        <dbReference type="EMBL" id="OVA15990.1"/>
    </source>
</evidence>
<dbReference type="PANTHER" id="PTHR45431">
    <property type="entry name" value="RHODANESE-LIKE DOMAIN-CONTAINING PROTEIN 15, CHLOROPLASTIC"/>
    <property type="match status" value="1"/>
</dbReference>
<dbReference type="InParanoid" id="A0A200R010"/>
<proteinExistence type="predicted"/>
<dbReference type="AlphaFoldDB" id="A0A200R010"/>
<dbReference type="OMA" id="PSFSWMA"/>
<dbReference type="PROSITE" id="PS50206">
    <property type="entry name" value="RHODANESE_3"/>
    <property type="match status" value="1"/>
</dbReference>
<dbReference type="CDD" id="cd00158">
    <property type="entry name" value="RHOD"/>
    <property type="match status" value="1"/>
</dbReference>
<feature type="domain" description="Rhodanese" evidence="1">
    <location>
        <begin position="80"/>
        <end position="179"/>
    </location>
</feature>
<evidence type="ECO:0000313" key="3">
    <source>
        <dbReference type="Proteomes" id="UP000195402"/>
    </source>
</evidence>
<organism evidence="2 3">
    <name type="scientific">Macleaya cordata</name>
    <name type="common">Five-seeded plume-poppy</name>
    <name type="synonym">Bocconia cordata</name>
    <dbReference type="NCBI Taxonomy" id="56857"/>
    <lineage>
        <taxon>Eukaryota</taxon>
        <taxon>Viridiplantae</taxon>
        <taxon>Streptophyta</taxon>
        <taxon>Embryophyta</taxon>
        <taxon>Tracheophyta</taxon>
        <taxon>Spermatophyta</taxon>
        <taxon>Magnoliopsida</taxon>
        <taxon>Ranunculales</taxon>
        <taxon>Papaveraceae</taxon>
        <taxon>Papaveroideae</taxon>
        <taxon>Macleaya</taxon>
    </lineage>
</organism>
<dbReference type="OrthoDB" id="566238at2759"/>
<evidence type="ECO:0000259" key="1">
    <source>
        <dbReference type="PROSITE" id="PS50206"/>
    </source>
</evidence>
<dbReference type="STRING" id="56857.A0A200R010"/>
<dbReference type="Proteomes" id="UP000195402">
    <property type="component" value="Unassembled WGS sequence"/>
</dbReference>
<keyword evidence="3" id="KW-1185">Reference proteome</keyword>
<dbReference type="InterPro" id="IPR001763">
    <property type="entry name" value="Rhodanese-like_dom"/>
</dbReference>
<reference evidence="2 3" key="1">
    <citation type="journal article" date="2017" name="Mol. Plant">
        <title>The Genome of Medicinal Plant Macleaya cordata Provides New Insights into Benzylisoquinoline Alkaloids Metabolism.</title>
        <authorList>
            <person name="Liu X."/>
            <person name="Liu Y."/>
            <person name="Huang P."/>
            <person name="Ma Y."/>
            <person name="Qing Z."/>
            <person name="Tang Q."/>
            <person name="Cao H."/>
            <person name="Cheng P."/>
            <person name="Zheng Y."/>
            <person name="Yuan Z."/>
            <person name="Zhou Y."/>
            <person name="Liu J."/>
            <person name="Tang Z."/>
            <person name="Zhuo Y."/>
            <person name="Zhang Y."/>
            <person name="Yu L."/>
            <person name="Huang J."/>
            <person name="Yang P."/>
            <person name="Peng Q."/>
            <person name="Zhang J."/>
            <person name="Jiang W."/>
            <person name="Zhang Z."/>
            <person name="Lin K."/>
            <person name="Ro D.K."/>
            <person name="Chen X."/>
            <person name="Xiong X."/>
            <person name="Shang Y."/>
            <person name="Huang S."/>
            <person name="Zeng J."/>
        </authorList>
    </citation>
    <scope>NUCLEOTIDE SEQUENCE [LARGE SCALE GENOMIC DNA]</scope>
    <source>
        <strain evidence="3">cv. BLH2017</strain>
        <tissue evidence="2">Root</tissue>
    </source>
</reference>
<protein>
    <submittedName>
        <fullName evidence="2">Rhodanese-like domain</fullName>
    </submittedName>
</protein>
<dbReference type="PANTHER" id="PTHR45431:SF3">
    <property type="entry name" value="RHODANESE-LIKE DOMAIN-CONTAINING PROTEIN 15, CHLOROPLASTIC"/>
    <property type="match status" value="1"/>
</dbReference>
<dbReference type="InterPro" id="IPR052367">
    <property type="entry name" value="Thiosulfate_ST/Rhodanese-like"/>
</dbReference>
<accession>A0A200R010</accession>
<sequence>MTTTSFVISSPPPLLLPPQTLNRHLSSIVPNFQSQLPQALVGVRNQRNSNFRLMAMAAGGDFEKIGVPRSVPVRVAHELLQAGHRYLDVRTPEEFSAGHASGAINVPYMFRAGAGMTKNPNFLEEVSKHFGKDAEIIVGCQSGKRSLMAATDLSYAGFSGITDIAGGYAAWTQNGLPTE</sequence>
<name>A0A200R010_MACCD</name>
<gene>
    <name evidence="2" type="ORF">BVC80_1823g48</name>
</gene>
<comment type="caution">
    <text evidence="2">The sequence shown here is derived from an EMBL/GenBank/DDBJ whole genome shotgun (WGS) entry which is preliminary data.</text>
</comment>
<dbReference type="SMART" id="SM00450">
    <property type="entry name" value="RHOD"/>
    <property type="match status" value="1"/>
</dbReference>
<dbReference type="EMBL" id="MVGT01000727">
    <property type="protein sequence ID" value="OVA15990.1"/>
    <property type="molecule type" value="Genomic_DNA"/>
</dbReference>
<dbReference type="InterPro" id="IPR036873">
    <property type="entry name" value="Rhodanese-like_dom_sf"/>
</dbReference>
<dbReference type="FunCoup" id="A0A200R010">
    <property type="interactions" value="172"/>
</dbReference>
<dbReference type="Gene3D" id="3.40.250.10">
    <property type="entry name" value="Rhodanese-like domain"/>
    <property type="match status" value="1"/>
</dbReference>
<dbReference type="Pfam" id="PF00581">
    <property type="entry name" value="Rhodanese"/>
    <property type="match status" value="1"/>
</dbReference>
<dbReference type="SUPFAM" id="SSF52821">
    <property type="entry name" value="Rhodanese/Cell cycle control phosphatase"/>
    <property type="match status" value="1"/>
</dbReference>